<keyword evidence="6 7" id="KW-0472">Membrane</keyword>
<keyword evidence="5 7" id="KW-1133">Transmembrane helix</keyword>
<dbReference type="InterPro" id="IPR003317">
    <property type="entry name" value="Cyt-d_oxidase_su2"/>
</dbReference>
<sequence length="340" mass="37372">MEVGLGMTWYLPVIWGLLLSVAIAMYVVLDGFDLGIGILFPFARNDREKDQMMNSVAPFWDGNETWLILGGGGLFVAFPLAYSIVMPALYLPMIFMLLSLVFRGVAFEFRHVAETSRFLWNIAFAGGSTLAAFFQGVLLGGFVQGIKVENNAFAGGPLDWATPFALLCGLGVVAGYALIGSVWLIMKTDGPTAVRARVHARLLLPAVLLFMGAVSLWTPIAFPRIAERWFTTPNLFYLAPVPVITLILAALVWRWLENGHQNMPFFGVIGLFLLGYVGIGISIFPYLVPPSLTVWDTAAAPASQVFTLIGTVFMLPVILGYTAFVYWLFRGKVREGEGYH</sequence>
<feature type="transmembrane region" description="Helical" evidence="7">
    <location>
        <begin position="88"/>
        <end position="106"/>
    </location>
</feature>
<feature type="transmembrane region" description="Helical" evidence="7">
    <location>
        <begin position="12"/>
        <end position="43"/>
    </location>
</feature>
<dbReference type="NCBIfam" id="TIGR00203">
    <property type="entry name" value="cydB"/>
    <property type="match status" value="1"/>
</dbReference>
<feature type="transmembrane region" description="Helical" evidence="7">
    <location>
        <begin position="234"/>
        <end position="253"/>
    </location>
</feature>
<dbReference type="GO" id="GO:0016682">
    <property type="term" value="F:oxidoreductase activity, acting on diphenols and related substances as donors, oxygen as acceptor"/>
    <property type="evidence" value="ECO:0007669"/>
    <property type="project" value="TreeGrafter"/>
</dbReference>
<reference evidence="8 9" key="1">
    <citation type="submission" date="2020-02" db="EMBL/GenBank/DDBJ databases">
        <authorList>
            <person name="Li G."/>
        </authorList>
    </citation>
    <scope>NUCLEOTIDE SEQUENCE [LARGE SCALE GENOMIC DNA]</scope>
    <source>
        <strain evidence="8 9">DSM 102029</strain>
    </source>
</reference>
<dbReference type="PANTHER" id="PTHR43141:SF4">
    <property type="entry name" value="CYTOCHROME BD2 SUBUNIT II"/>
    <property type="match status" value="1"/>
</dbReference>
<dbReference type="EMBL" id="CP048630">
    <property type="protein sequence ID" value="QIB35038.1"/>
    <property type="molecule type" value="Genomic_DNA"/>
</dbReference>
<evidence type="ECO:0000313" key="8">
    <source>
        <dbReference type="EMBL" id="QIB35038.1"/>
    </source>
</evidence>
<evidence type="ECO:0000256" key="6">
    <source>
        <dbReference type="ARBA" id="ARBA00023136"/>
    </source>
</evidence>
<proteinExistence type="inferred from homology"/>
<keyword evidence="9" id="KW-1185">Reference proteome</keyword>
<accession>A0A6P1YNR3</accession>
<protein>
    <submittedName>
        <fullName evidence="8">Cytochrome d ubiquinol oxidase subunit II</fullName>
    </submittedName>
</protein>
<evidence type="ECO:0000256" key="4">
    <source>
        <dbReference type="ARBA" id="ARBA00022692"/>
    </source>
</evidence>
<evidence type="ECO:0000313" key="9">
    <source>
        <dbReference type="Proteomes" id="UP000464751"/>
    </source>
</evidence>
<name>A0A6P1YNR3_9HYPH</name>
<dbReference type="Proteomes" id="UP000464751">
    <property type="component" value="Chromosome"/>
</dbReference>
<feature type="transmembrane region" description="Helical" evidence="7">
    <location>
        <begin position="308"/>
        <end position="329"/>
    </location>
</feature>
<dbReference type="GO" id="GO:0009055">
    <property type="term" value="F:electron transfer activity"/>
    <property type="evidence" value="ECO:0007669"/>
    <property type="project" value="TreeGrafter"/>
</dbReference>
<comment type="subcellular location">
    <subcellularLocation>
        <location evidence="1">Cell membrane</location>
        <topology evidence="1">Multi-pass membrane protein</topology>
    </subcellularLocation>
</comment>
<gene>
    <name evidence="8" type="primary">cydB</name>
    <name evidence="8" type="ORF">G3A50_15960</name>
</gene>
<feature type="transmembrane region" description="Helical" evidence="7">
    <location>
        <begin position="198"/>
        <end position="222"/>
    </location>
</feature>
<keyword evidence="3" id="KW-1003">Cell membrane</keyword>
<evidence type="ECO:0000256" key="3">
    <source>
        <dbReference type="ARBA" id="ARBA00022475"/>
    </source>
</evidence>
<dbReference type="PIRSF" id="PIRSF000267">
    <property type="entry name" value="Cyt_oxidse_sub2"/>
    <property type="match status" value="1"/>
</dbReference>
<feature type="transmembrane region" description="Helical" evidence="7">
    <location>
        <begin position="118"/>
        <end position="143"/>
    </location>
</feature>
<organism evidence="8 9">
    <name type="scientific">Ancylobacter pratisalsi</name>
    <dbReference type="NCBI Taxonomy" id="1745854"/>
    <lineage>
        <taxon>Bacteria</taxon>
        <taxon>Pseudomonadati</taxon>
        <taxon>Pseudomonadota</taxon>
        <taxon>Alphaproteobacteria</taxon>
        <taxon>Hyphomicrobiales</taxon>
        <taxon>Xanthobacteraceae</taxon>
        <taxon>Ancylobacter</taxon>
    </lineage>
</organism>
<feature type="transmembrane region" description="Helical" evidence="7">
    <location>
        <begin position="163"/>
        <end position="186"/>
    </location>
</feature>
<evidence type="ECO:0000256" key="7">
    <source>
        <dbReference type="SAM" id="Phobius"/>
    </source>
</evidence>
<dbReference type="PANTHER" id="PTHR43141">
    <property type="entry name" value="CYTOCHROME BD2 SUBUNIT II"/>
    <property type="match status" value="1"/>
</dbReference>
<dbReference type="GO" id="GO:0070069">
    <property type="term" value="C:cytochrome complex"/>
    <property type="evidence" value="ECO:0007669"/>
    <property type="project" value="TreeGrafter"/>
</dbReference>
<dbReference type="RefSeq" id="WP_163076183.1">
    <property type="nucleotide sequence ID" value="NZ_CP048630.1"/>
</dbReference>
<feature type="transmembrane region" description="Helical" evidence="7">
    <location>
        <begin position="265"/>
        <end position="288"/>
    </location>
</feature>
<evidence type="ECO:0000256" key="2">
    <source>
        <dbReference type="ARBA" id="ARBA00007543"/>
    </source>
</evidence>
<keyword evidence="4 7" id="KW-0812">Transmembrane</keyword>
<comment type="similarity">
    <text evidence="2">Belongs to the cytochrome ubiquinol oxidase subunit 2 family.</text>
</comment>
<dbReference type="GO" id="GO:0005886">
    <property type="term" value="C:plasma membrane"/>
    <property type="evidence" value="ECO:0007669"/>
    <property type="project" value="UniProtKB-SubCell"/>
</dbReference>
<dbReference type="KEGG" id="apra:G3A50_15960"/>
<dbReference type="GO" id="GO:0019646">
    <property type="term" value="P:aerobic electron transport chain"/>
    <property type="evidence" value="ECO:0007669"/>
    <property type="project" value="TreeGrafter"/>
</dbReference>
<dbReference type="Pfam" id="PF02322">
    <property type="entry name" value="Cyt_bd_oxida_II"/>
    <property type="match status" value="1"/>
</dbReference>
<evidence type="ECO:0000256" key="1">
    <source>
        <dbReference type="ARBA" id="ARBA00004651"/>
    </source>
</evidence>
<dbReference type="AlphaFoldDB" id="A0A6P1YNR3"/>
<evidence type="ECO:0000256" key="5">
    <source>
        <dbReference type="ARBA" id="ARBA00022989"/>
    </source>
</evidence>